<evidence type="ECO:0000256" key="1">
    <source>
        <dbReference type="SAM" id="MobiDB-lite"/>
    </source>
</evidence>
<dbReference type="OrthoDB" id="7305227at2"/>
<sequence length="84" mass="9190">MLTGAQIRMARGYLNWSVARLEEASGVSATTIKRMEKSEGIPKTMSDKLVDIRRVFEGAGLEFTPENGHAAGVRPRLKPEASSE</sequence>
<dbReference type="SUPFAM" id="SSF47413">
    <property type="entry name" value="lambda repressor-like DNA-binding domains"/>
    <property type="match status" value="1"/>
</dbReference>
<protein>
    <recommendedName>
        <fullName evidence="4">Helix-turn-helix</fullName>
    </recommendedName>
</protein>
<accession>A0A1I4VGK2</accession>
<keyword evidence="3" id="KW-1185">Reference proteome</keyword>
<evidence type="ECO:0008006" key="4">
    <source>
        <dbReference type="Google" id="ProtNLM"/>
    </source>
</evidence>
<dbReference type="CDD" id="cd00093">
    <property type="entry name" value="HTH_XRE"/>
    <property type="match status" value="1"/>
</dbReference>
<evidence type="ECO:0000313" key="2">
    <source>
        <dbReference type="EMBL" id="SFN00374.1"/>
    </source>
</evidence>
<reference evidence="3" key="1">
    <citation type="submission" date="2016-10" db="EMBL/GenBank/DDBJ databases">
        <authorList>
            <person name="Varghese N."/>
            <person name="Submissions S."/>
        </authorList>
    </citation>
    <scope>NUCLEOTIDE SEQUENCE [LARGE SCALE GENOMIC DNA]</scope>
    <source>
        <strain evidence="3">BL36</strain>
    </source>
</reference>
<dbReference type="InterPro" id="IPR010982">
    <property type="entry name" value="Lambda_DNA-bd_dom_sf"/>
</dbReference>
<name>A0A1I4VGK2_9HYPH</name>
<dbReference type="AlphaFoldDB" id="A0A1I4VGK2"/>
<evidence type="ECO:0000313" key="3">
    <source>
        <dbReference type="Proteomes" id="UP000199048"/>
    </source>
</evidence>
<feature type="region of interest" description="Disordered" evidence="1">
    <location>
        <begin position="63"/>
        <end position="84"/>
    </location>
</feature>
<dbReference type="GO" id="GO:0003677">
    <property type="term" value="F:DNA binding"/>
    <property type="evidence" value="ECO:0007669"/>
    <property type="project" value="InterPro"/>
</dbReference>
<proteinExistence type="predicted"/>
<gene>
    <name evidence="2" type="ORF">SAMN05192568_11004</name>
</gene>
<dbReference type="Gene3D" id="1.10.260.40">
    <property type="entry name" value="lambda repressor-like DNA-binding domains"/>
    <property type="match status" value="1"/>
</dbReference>
<dbReference type="RefSeq" id="WP_092047497.1">
    <property type="nucleotide sequence ID" value="NZ_FOTK01000100.1"/>
</dbReference>
<dbReference type="Proteomes" id="UP000199048">
    <property type="component" value="Unassembled WGS sequence"/>
</dbReference>
<dbReference type="STRING" id="582667.SAMN05192568_11004"/>
<dbReference type="EMBL" id="FOTK01000100">
    <property type="protein sequence ID" value="SFN00374.1"/>
    <property type="molecule type" value="Genomic_DNA"/>
</dbReference>
<dbReference type="InterPro" id="IPR001387">
    <property type="entry name" value="Cro/C1-type_HTH"/>
</dbReference>
<organism evidence="2 3">
    <name type="scientific">Methylobacterium pseudosasicola</name>
    <dbReference type="NCBI Taxonomy" id="582667"/>
    <lineage>
        <taxon>Bacteria</taxon>
        <taxon>Pseudomonadati</taxon>
        <taxon>Pseudomonadota</taxon>
        <taxon>Alphaproteobacteria</taxon>
        <taxon>Hyphomicrobiales</taxon>
        <taxon>Methylobacteriaceae</taxon>
        <taxon>Methylobacterium</taxon>
    </lineage>
</organism>